<dbReference type="Proteomes" id="UP000242427">
    <property type="component" value="Unassembled WGS sequence"/>
</dbReference>
<comment type="caution">
    <text evidence="2">The sequence shown here is derived from an EMBL/GenBank/DDBJ whole genome shotgun (WGS) entry which is preliminary data.</text>
</comment>
<gene>
    <name evidence="2" type="ORF">B7P34_19310</name>
</gene>
<feature type="region of interest" description="Disordered" evidence="1">
    <location>
        <begin position="314"/>
        <end position="334"/>
    </location>
</feature>
<dbReference type="AlphaFoldDB" id="A0A9X7JNS7"/>
<feature type="compositionally biased region" description="Polar residues" evidence="1">
    <location>
        <begin position="68"/>
        <end position="77"/>
    </location>
</feature>
<accession>A0A9X7JNS7</accession>
<organism evidence="2 3">
    <name type="scientific">Streptosporangium nondiastaticum</name>
    <dbReference type="NCBI Taxonomy" id="35764"/>
    <lineage>
        <taxon>Bacteria</taxon>
        <taxon>Bacillati</taxon>
        <taxon>Actinomycetota</taxon>
        <taxon>Actinomycetes</taxon>
        <taxon>Streptosporangiales</taxon>
        <taxon>Streptosporangiaceae</taxon>
        <taxon>Streptosporangium</taxon>
    </lineage>
</organism>
<dbReference type="EMBL" id="PXWG01000051">
    <property type="protein sequence ID" value="PSJ27090.1"/>
    <property type="molecule type" value="Genomic_DNA"/>
</dbReference>
<dbReference type="OrthoDB" id="4098750at2"/>
<name>A0A9X7JNS7_9ACTN</name>
<protein>
    <submittedName>
        <fullName evidence="2">Uncharacterized protein</fullName>
    </submittedName>
</protein>
<evidence type="ECO:0000313" key="3">
    <source>
        <dbReference type="Proteomes" id="UP000242427"/>
    </source>
</evidence>
<proteinExistence type="predicted"/>
<feature type="region of interest" description="Disordered" evidence="1">
    <location>
        <begin position="61"/>
        <end position="107"/>
    </location>
</feature>
<reference evidence="2 3" key="1">
    <citation type="submission" date="2018-03" db="EMBL/GenBank/DDBJ databases">
        <title>Chitinolytic properties of Streptosporangium nondiastaticum TBG75A20.</title>
        <authorList>
            <person name="Gayathri V."/>
            <person name="Shiburaj S."/>
        </authorList>
    </citation>
    <scope>NUCLEOTIDE SEQUENCE [LARGE SCALE GENOMIC DNA]</scope>
    <source>
        <strain evidence="2 3">TBG75A20</strain>
    </source>
</reference>
<sequence>MTPRRLDGTGTCVLTYDVVSRPSPIQVSQGSTPSKATLWITVTNHQQSAVHVESVRFTFPVGTGPGDLSNNPGSADPQQDDDDNKKWRFELDEDNPGSAVLTPKRSATLPPGGQLDLGLAHIEINAAVGTSKLTVEEHIKDAPDPGTGEWPLAKVPAGFTTGDFRPETILVGSGTPAELTWRGDSRPGATYTMLHDGAPCDVTEVRYWKSPPLHRDTAFTLVVEVTEGEDAAEYAMSTMVTVARPDLVVNDLTVTGHTVLTRISSAFDLGEATALTYTAETDGFLVGHVRADQEVPDTEDPPPTLTVTVAPSGRTGHVTSIQSRQAERAPGDPGSRLTAVVLKGSTVTVARAGTTPSTHTLTWLPFGTGELREATGG</sequence>
<keyword evidence="3" id="KW-1185">Reference proteome</keyword>
<evidence type="ECO:0000256" key="1">
    <source>
        <dbReference type="SAM" id="MobiDB-lite"/>
    </source>
</evidence>
<evidence type="ECO:0000313" key="2">
    <source>
        <dbReference type="EMBL" id="PSJ27090.1"/>
    </source>
</evidence>
<dbReference type="RefSeq" id="WP_106678093.1">
    <property type="nucleotide sequence ID" value="NZ_PXWG01000051.1"/>
</dbReference>